<keyword evidence="1" id="KW-1133">Transmembrane helix</keyword>
<proteinExistence type="predicted"/>
<dbReference type="RefSeq" id="WP_377189477.1">
    <property type="nucleotide sequence ID" value="NZ_JBHUPD010000004.1"/>
</dbReference>
<accession>A0ABW5YGP8</accession>
<feature type="transmembrane region" description="Helical" evidence="1">
    <location>
        <begin position="21"/>
        <end position="39"/>
    </location>
</feature>
<protein>
    <submittedName>
        <fullName evidence="2">Uncharacterized protein</fullName>
    </submittedName>
</protein>
<feature type="transmembrane region" description="Helical" evidence="1">
    <location>
        <begin position="45"/>
        <end position="62"/>
    </location>
</feature>
<evidence type="ECO:0000313" key="2">
    <source>
        <dbReference type="EMBL" id="MFD2874563.1"/>
    </source>
</evidence>
<evidence type="ECO:0000256" key="1">
    <source>
        <dbReference type="SAM" id="Phobius"/>
    </source>
</evidence>
<gene>
    <name evidence="2" type="ORF">ACFS5N_18915</name>
</gene>
<name>A0ABW5YGP8_9SPHI</name>
<organism evidence="2 3">
    <name type="scientific">Mucilaginibacter ximonensis</name>
    <dbReference type="NCBI Taxonomy" id="538021"/>
    <lineage>
        <taxon>Bacteria</taxon>
        <taxon>Pseudomonadati</taxon>
        <taxon>Bacteroidota</taxon>
        <taxon>Sphingobacteriia</taxon>
        <taxon>Sphingobacteriales</taxon>
        <taxon>Sphingobacteriaceae</taxon>
        <taxon>Mucilaginibacter</taxon>
    </lineage>
</organism>
<comment type="caution">
    <text evidence="2">The sequence shown here is derived from an EMBL/GenBank/DDBJ whole genome shotgun (WGS) entry which is preliminary data.</text>
</comment>
<evidence type="ECO:0000313" key="3">
    <source>
        <dbReference type="Proteomes" id="UP001597557"/>
    </source>
</evidence>
<sequence length="96" mass="11436">MAFEPRRELFTRRPRHNKTPKYVLLIIANYVVCCALFTLDVKLNWFFFTAIGFLVIYNYFNIRRNIEEFTRQVIIAYGISLLGLILLFVLARNQTL</sequence>
<keyword evidence="3" id="KW-1185">Reference proteome</keyword>
<keyword evidence="1" id="KW-0812">Transmembrane</keyword>
<keyword evidence="1" id="KW-0472">Membrane</keyword>
<dbReference type="EMBL" id="JBHUPD010000004">
    <property type="protein sequence ID" value="MFD2874563.1"/>
    <property type="molecule type" value="Genomic_DNA"/>
</dbReference>
<feature type="transmembrane region" description="Helical" evidence="1">
    <location>
        <begin position="74"/>
        <end position="91"/>
    </location>
</feature>
<dbReference type="Proteomes" id="UP001597557">
    <property type="component" value="Unassembled WGS sequence"/>
</dbReference>
<reference evidence="3" key="1">
    <citation type="journal article" date="2019" name="Int. J. Syst. Evol. Microbiol.">
        <title>The Global Catalogue of Microorganisms (GCM) 10K type strain sequencing project: providing services to taxonomists for standard genome sequencing and annotation.</title>
        <authorList>
            <consortium name="The Broad Institute Genomics Platform"/>
            <consortium name="The Broad Institute Genome Sequencing Center for Infectious Disease"/>
            <person name="Wu L."/>
            <person name="Ma J."/>
        </authorList>
    </citation>
    <scope>NUCLEOTIDE SEQUENCE [LARGE SCALE GENOMIC DNA]</scope>
    <source>
        <strain evidence="3">KCTC 22437</strain>
    </source>
</reference>